<feature type="non-terminal residue" evidence="2">
    <location>
        <position position="1"/>
    </location>
</feature>
<reference evidence="2" key="1">
    <citation type="journal article" date="2019" name="Sci. Rep.">
        <title>Draft genome of Tanacetum cinerariifolium, the natural source of mosquito coil.</title>
        <authorList>
            <person name="Yamashiro T."/>
            <person name="Shiraishi A."/>
            <person name="Satake H."/>
            <person name="Nakayama K."/>
        </authorList>
    </citation>
    <scope>NUCLEOTIDE SEQUENCE</scope>
</reference>
<feature type="non-terminal residue" evidence="2">
    <location>
        <position position="102"/>
    </location>
</feature>
<feature type="compositionally biased region" description="Polar residues" evidence="1">
    <location>
        <begin position="1"/>
        <end position="22"/>
    </location>
</feature>
<gene>
    <name evidence="2" type="ORF">Tci_911155</name>
</gene>
<name>A0A699W0H7_TANCI</name>
<comment type="caution">
    <text evidence="2">The sequence shown here is derived from an EMBL/GenBank/DDBJ whole genome shotgun (WGS) entry which is preliminary data.</text>
</comment>
<sequence length="102" mass="11155">VTVNSNIHSGGTSQIPATSPSVPTAGPPGTLTVPPGPSAVPTVEEDIPVKARTFKKMEEDRLGEKAAKRLHDKELAQMETQRAEVQRRRQQDILDSAMYYNE</sequence>
<dbReference type="EMBL" id="BKCJ011512630">
    <property type="protein sequence ID" value="GFD39186.1"/>
    <property type="molecule type" value="Genomic_DNA"/>
</dbReference>
<dbReference type="AlphaFoldDB" id="A0A699W0H7"/>
<organism evidence="2">
    <name type="scientific">Tanacetum cinerariifolium</name>
    <name type="common">Dalmatian daisy</name>
    <name type="synonym">Chrysanthemum cinerariifolium</name>
    <dbReference type="NCBI Taxonomy" id="118510"/>
    <lineage>
        <taxon>Eukaryota</taxon>
        <taxon>Viridiplantae</taxon>
        <taxon>Streptophyta</taxon>
        <taxon>Embryophyta</taxon>
        <taxon>Tracheophyta</taxon>
        <taxon>Spermatophyta</taxon>
        <taxon>Magnoliopsida</taxon>
        <taxon>eudicotyledons</taxon>
        <taxon>Gunneridae</taxon>
        <taxon>Pentapetalae</taxon>
        <taxon>asterids</taxon>
        <taxon>campanulids</taxon>
        <taxon>Asterales</taxon>
        <taxon>Asteraceae</taxon>
        <taxon>Asteroideae</taxon>
        <taxon>Anthemideae</taxon>
        <taxon>Anthemidinae</taxon>
        <taxon>Tanacetum</taxon>
    </lineage>
</organism>
<evidence type="ECO:0000313" key="2">
    <source>
        <dbReference type="EMBL" id="GFD39186.1"/>
    </source>
</evidence>
<accession>A0A699W0H7</accession>
<proteinExistence type="predicted"/>
<feature type="region of interest" description="Disordered" evidence="1">
    <location>
        <begin position="1"/>
        <end position="47"/>
    </location>
</feature>
<protein>
    <submittedName>
        <fullName evidence="2">Uncharacterized protein</fullName>
    </submittedName>
</protein>
<evidence type="ECO:0000256" key="1">
    <source>
        <dbReference type="SAM" id="MobiDB-lite"/>
    </source>
</evidence>
<feature type="compositionally biased region" description="Low complexity" evidence="1">
    <location>
        <begin position="23"/>
        <end position="33"/>
    </location>
</feature>